<reference evidence="3 4" key="1">
    <citation type="journal article" date="2021" name="BMC Genomics">
        <title>Datura genome reveals duplications of psychoactive alkaloid biosynthetic genes and high mutation rate following tissue culture.</title>
        <authorList>
            <person name="Rajewski A."/>
            <person name="Carter-House D."/>
            <person name="Stajich J."/>
            <person name="Litt A."/>
        </authorList>
    </citation>
    <scope>NUCLEOTIDE SEQUENCE [LARGE SCALE GENOMIC DNA]</scope>
    <source>
        <strain evidence="3">AR-01</strain>
    </source>
</reference>
<keyword evidence="4" id="KW-1185">Reference proteome</keyword>
<dbReference type="EMBL" id="JACEIK010011827">
    <property type="protein sequence ID" value="MCE3215905.1"/>
    <property type="molecule type" value="Genomic_DNA"/>
</dbReference>
<gene>
    <name evidence="3" type="primary">AGO4_1</name>
    <name evidence="3" type="ORF">HAX54_004056</name>
</gene>
<feature type="non-terminal residue" evidence="3">
    <location>
        <position position="142"/>
    </location>
</feature>
<evidence type="ECO:0000259" key="2">
    <source>
        <dbReference type="Pfam" id="PF16486"/>
    </source>
</evidence>
<proteinExistence type="predicted"/>
<dbReference type="Pfam" id="PF16486">
    <property type="entry name" value="ArgoN"/>
    <property type="match status" value="1"/>
</dbReference>
<comment type="caution">
    <text evidence="3">The sequence shown here is derived from an EMBL/GenBank/DDBJ whole genome shotgun (WGS) entry which is preliminary data.</text>
</comment>
<dbReference type="InterPro" id="IPR032474">
    <property type="entry name" value="Argonaute_N"/>
</dbReference>
<feature type="region of interest" description="Disordered" evidence="1">
    <location>
        <begin position="118"/>
        <end position="142"/>
    </location>
</feature>
<evidence type="ECO:0000313" key="4">
    <source>
        <dbReference type="Proteomes" id="UP000823775"/>
    </source>
</evidence>
<accession>A0ABS8WSM1</accession>
<dbReference type="PANTHER" id="PTHR22891">
    <property type="entry name" value="EUKARYOTIC TRANSLATION INITIATION FACTOR 2C"/>
    <property type="match status" value="1"/>
</dbReference>
<feature type="domain" description="Protein argonaute N-terminal" evidence="2">
    <location>
        <begin position="28"/>
        <end position="132"/>
    </location>
</feature>
<organism evidence="3 4">
    <name type="scientific">Datura stramonium</name>
    <name type="common">Jimsonweed</name>
    <name type="synonym">Common thornapple</name>
    <dbReference type="NCBI Taxonomy" id="4076"/>
    <lineage>
        <taxon>Eukaryota</taxon>
        <taxon>Viridiplantae</taxon>
        <taxon>Streptophyta</taxon>
        <taxon>Embryophyta</taxon>
        <taxon>Tracheophyta</taxon>
        <taxon>Spermatophyta</taxon>
        <taxon>Magnoliopsida</taxon>
        <taxon>eudicotyledons</taxon>
        <taxon>Gunneridae</taxon>
        <taxon>Pentapetalae</taxon>
        <taxon>asterids</taxon>
        <taxon>lamiids</taxon>
        <taxon>Solanales</taxon>
        <taxon>Solanaceae</taxon>
        <taxon>Solanoideae</taxon>
        <taxon>Datureae</taxon>
        <taxon>Datura</taxon>
    </lineage>
</organism>
<evidence type="ECO:0000256" key="1">
    <source>
        <dbReference type="SAM" id="MobiDB-lite"/>
    </source>
</evidence>
<sequence length="142" mass="15593">MASSKDEAKAAITNRVPMARQGIGSKGQKIRLLTNHFKVGMTNSDGHFYHYSVAISYEDGHPVEVKGIGRKIIDKVHQTYSMELAGKDFAYDGEKSLFTIGALPGNKFEFDVVLEDISSSGSTRGENPGENPSDADRKRSKR</sequence>
<name>A0ABS8WSM1_DATST</name>
<protein>
    <submittedName>
        <fullName evidence="3">Protein argonaute-4</fullName>
    </submittedName>
</protein>
<dbReference type="Proteomes" id="UP000823775">
    <property type="component" value="Unassembled WGS sequence"/>
</dbReference>
<evidence type="ECO:0000313" key="3">
    <source>
        <dbReference type="EMBL" id="MCE3215905.1"/>
    </source>
</evidence>